<evidence type="ECO:0000256" key="7">
    <source>
        <dbReference type="ARBA" id="ARBA00023004"/>
    </source>
</evidence>
<keyword evidence="3" id="KW-0004">4Fe-4S</keyword>
<dbReference type="Gene3D" id="3.40.50.12160">
    <property type="entry name" value="Methylthiotransferase, N-terminal domain"/>
    <property type="match status" value="1"/>
</dbReference>
<comment type="cofactor">
    <cofactor evidence="1">
        <name>[4Fe-4S] cluster</name>
        <dbReference type="ChEBI" id="CHEBI:49883"/>
    </cofactor>
</comment>
<evidence type="ECO:0000256" key="4">
    <source>
        <dbReference type="ARBA" id="ARBA00022679"/>
    </source>
</evidence>
<feature type="domain" description="TRAM" evidence="13">
    <location>
        <begin position="371"/>
        <end position="430"/>
    </location>
</feature>
<dbReference type="Pfam" id="PF01938">
    <property type="entry name" value="TRAM"/>
    <property type="match status" value="1"/>
</dbReference>
<keyword evidence="4 16" id="KW-0808">Transferase</keyword>
<keyword evidence="5" id="KW-0949">S-adenosyl-L-methionine</keyword>
<evidence type="ECO:0000259" key="13">
    <source>
        <dbReference type="PROSITE" id="PS50926"/>
    </source>
</evidence>
<dbReference type="InterPro" id="IPR002792">
    <property type="entry name" value="TRAM_dom"/>
</dbReference>
<feature type="domain" description="Radical SAM core" evidence="15">
    <location>
        <begin position="124"/>
        <end position="369"/>
    </location>
</feature>
<dbReference type="GO" id="GO:0051539">
    <property type="term" value="F:4 iron, 4 sulfur cluster binding"/>
    <property type="evidence" value="ECO:0007669"/>
    <property type="project" value="UniProtKB-KW"/>
</dbReference>
<dbReference type="InterPro" id="IPR020612">
    <property type="entry name" value="Methylthiotransferase_CS"/>
</dbReference>
<protein>
    <recommendedName>
        <fullName evidence="10">tRNA-2-methylthio-N(6)-dimethylallyladenosine synthase</fullName>
        <ecNumber evidence="9">2.8.4.3</ecNumber>
    </recommendedName>
    <alternativeName>
        <fullName evidence="12">(Dimethylallyl)adenosine tRNA methylthiotransferase MiaB</fullName>
    </alternativeName>
    <alternativeName>
        <fullName evidence="11">tRNA-i(6)A37 methylthiotransferase</fullName>
    </alternativeName>
</protein>
<evidence type="ECO:0000256" key="5">
    <source>
        <dbReference type="ARBA" id="ARBA00022691"/>
    </source>
</evidence>
<dbReference type="Pfam" id="PF04055">
    <property type="entry name" value="Radical_SAM"/>
    <property type="match status" value="1"/>
</dbReference>
<dbReference type="PROSITE" id="PS51449">
    <property type="entry name" value="MTTASE_N"/>
    <property type="match status" value="1"/>
</dbReference>
<dbReference type="PROSITE" id="PS51918">
    <property type="entry name" value="RADICAL_SAM"/>
    <property type="match status" value="1"/>
</dbReference>
<evidence type="ECO:0000256" key="11">
    <source>
        <dbReference type="ARBA" id="ARBA00080698"/>
    </source>
</evidence>
<organism evidence="16 17">
    <name type="scientific">Candidatus Nealsonbacteria bacterium CG10_big_fil_rev_8_21_14_0_10_36_24</name>
    <dbReference type="NCBI Taxonomy" id="1974710"/>
    <lineage>
        <taxon>Bacteria</taxon>
        <taxon>Candidatus Nealsoniibacteriota</taxon>
    </lineage>
</organism>
<dbReference type="GO" id="GO:0046872">
    <property type="term" value="F:metal ion binding"/>
    <property type="evidence" value="ECO:0007669"/>
    <property type="project" value="UniProtKB-KW"/>
</dbReference>
<dbReference type="SFLD" id="SFLDG01082">
    <property type="entry name" value="B12-binding_domain_containing"/>
    <property type="match status" value="1"/>
</dbReference>
<dbReference type="InterPro" id="IPR023404">
    <property type="entry name" value="rSAM_horseshoe"/>
</dbReference>
<gene>
    <name evidence="16" type="ORF">COU42_00835</name>
</gene>
<dbReference type="InterPro" id="IPR058240">
    <property type="entry name" value="rSAM_sf"/>
</dbReference>
<comment type="caution">
    <text evidence="16">The sequence shown here is derived from an EMBL/GenBank/DDBJ whole genome shotgun (WGS) entry which is preliminary data.</text>
</comment>
<dbReference type="FunFam" id="3.80.30.20:FF:000001">
    <property type="entry name" value="tRNA-2-methylthio-N(6)-dimethylallyladenosine synthase 2"/>
    <property type="match status" value="1"/>
</dbReference>
<evidence type="ECO:0000313" key="16">
    <source>
        <dbReference type="EMBL" id="PIR72566.1"/>
    </source>
</evidence>
<dbReference type="InterPro" id="IPR005839">
    <property type="entry name" value="Methylthiotransferase"/>
</dbReference>
<dbReference type="PROSITE" id="PS01278">
    <property type="entry name" value="MTTASE_RADICAL"/>
    <property type="match status" value="1"/>
</dbReference>
<evidence type="ECO:0000256" key="12">
    <source>
        <dbReference type="ARBA" id="ARBA00081141"/>
    </source>
</evidence>
<reference evidence="17" key="1">
    <citation type="submission" date="2017-09" db="EMBL/GenBank/DDBJ databases">
        <title>Depth-based differentiation of microbial function through sediment-hosted aquifers and enrichment of novel symbionts in the deep terrestrial subsurface.</title>
        <authorList>
            <person name="Probst A.J."/>
            <person name="Ladd B."/>
            <person name="Jarett J.K."/>
            <person name="Geller-Mcgrath D.E."/>
            <person name="Sieber C.M.K."/>
            <person name="Emerson J.B."/>
            <person name="Anantharaman K."/>
            <person name="Thomas B.C."/>
            <person name="Malmstrom R."/>
            <person name="Stieglmeier M."/>
            <person name="Klingl A."/>
            <person name="Woyke T."/>
            <person name="Ryan C.M."/>
            <person name="Banfield J.F."/>
        </authorList>
    </citation>
    <scope>NUCLEOTIDE SEQUENCE [LARGE SCALE GENOMIC DNA]</scope>
</reference>
<evidence type="ECO:0000259" key="15">
    <source>
        <dbReference type="PROSITE" id="PS51918"/>
    </source>
</evidence>
<evidence type="ECO:0000313" key="17">
    <source>
        <dbReference type="Proteomes" id="UP000228756"/>
    </source>
</evidence>
<dbReference type="EMBL" id="PFCJ01000009">
    <property type="protein sequence ID" value="PIR72566.1"/>
    <property type="molecule type" value="Genomic_DNA"/>
</dbReference>
<name>A0A2M6NSU8_9BACT</name>
<dbReference type="SFLD" id="SFLDG01061">
    <property type="entry name" value="methylthiotransferase"/>
    <property type="match status" value="1"/>
</dbReference>
<dbReference type="Gene3D" id="3.80.30.20">
    <property type="entry name" value="tm_1862 like domain"/>
    <property type="match status" value="1"/>
</dbReference>
<evidence type="ECO:0000256" key="1">
    <source>
        <dbReference type="ARBA" id="ARBA00001966"/>
    </source>
</evidence>
<keyword evidence="6" id="KW-0479">Metal-binding</keyword>
<dbReference type="PANTHER" id="PTHR43020:SF2">
    <property type="entry name" value="MITOCHONDRIAL TRNA METHYLTHIOTRANSFERASE CDK5RAP1"/>
    <property type="match status" value="1"/>
</dbReference>
<dbReference type="SFLD" id="SFLDS00029">
    <property type="entry name" value="Radical_SAM"/>
    <property type="match status" value="1"/>
</dbReference>
<evidence type="ECO:0000256" key="10">
    <source>
        <dbReference type="ARBA" id="ARBA00068570"/>
    </source>
</evidence>
<evidence type="ECO:0000256" key="8">
    <source>
        <dbReference type="ARBA" id="ARBA00023014"/>
    </source>
</evidence>
<dbReference type="GO" id="GO:0005829">
    <property type="term" value="C:cytosol"/>
    <property type="evidence" value="ECO:0007669"/>
    <property type="project" value="TreeGrafter"/>
</dbReference>
<evidence type="ECO:0000256" key="9">
    <source>
        <dbReference type="ARBA" id="ARBA00033765"/>
    </source>
</evidence>
<dbReference type="Pfam" id="PF00919">
    <property type="entry name" value="UPF0004"/>
    <property type="match status" value="1"/>
</dbReference>
<evidence type="ECO:0000256" key="3">
    <source>
        <dbReference type="ARBA" id="ARBA00022485"/>
    </source>
</evidence>
<evidence type="ECO:0000256" key="2">
    <source>
        <dbReference type="ARBA" id="ARBA00003234"/>
    </source>
</evidence>
<dbReference type="GO" id="GO:0035597">
    <property type="term" value="F:tRNA-2-methylthio-N(6)-dimethylallyladenosine(37) synthase activity"/>
    <property type="evidence" value="ECO:0007669"/>
    <property type="project" value="UniProtKB-EC"/>
</dbReference>
<dbReference type="SMART" id="SM00729">
    <property type="entry name" value="Elp3"/>
    <property type="match status" value="1"/>
</dbReference>
<dbReference type="SUPFAM" id="SSF102114">
    <property type="entry name" value="Radical SAM enzymes"/>
    <property type="match status" value="1"/>
</dbReference>
<dbReference type="FunFam" id="3.40.50.12160:FF:000003">
    <property type="entry name" value="CDK5 regulatory subunit-associated protein 1"/>
    <property type="match status" value="1"/>
</dbReference>
<evidence type="ECO:0000259" key="14">
    <source>
        <dbReference type="PROSITE" id="PS51449"/>
    </source>
</evidence>
<feature type="domain" description="MTTase N-terminal" evidence="14">
    <location>
        <begin position="15"/>
        <end position="130"/>
    </location>
</feature>
<dbReference type="Proteomes" id="UP000228756">
    <property type="component" value="Unassembled WGS sequence"/>
</dbReference>
<keyword evidence="8" id="KW-0411">Iron-sulfur</keyword>
<dbReference type="InterPro" id="IPR006638">
    <property type="entry name" value="Elp3/MiaA/NifB-like_rSAM"/>
</dbReference>
<comment type="function">
    <text evidence="2">Catalyzes the methylthiolation of N6-(dimethylallyl)adenosine (i(6)A), leading to the formation of 2-methylthio-N6-(dimethylallyl)adenosine (ms(2)i(6)A) at position 37 in tRNAs that read codons beginning with uridine.</text>
</comment>
<dbReference type="EC" id="2.8.4.3" evidence="9"/>
<proteinExistence type="predicted"/>
<dbReference type="PROSITE" id="PS50926">
    <property type="entry name" value="TRAM"/>
    <property type="match status" value="1"/>
</dbReference>
<dbReference type="AlphaFoldDB" id="A0A2M6NSU8"/>
<dbReference type="NCBIfam" id="TIGR00089">
    <property type="entry name" value="MiaB/RimO family radical SAM methylthiotransferase"/>
    <property type="match status" value="1"/>
</dbReference>
<sequence length="430" mass="49514">MEKFSKRKKRRNTLMKYYILTYGCQMNNADSERIAVALEKKGHKPASEIKEAGLVVVNMCSVRQSAVDRIFGLDKKLKELKTINYKLKTILTGCVLKKDKNKFRKVFDEVVNIKDFIKKAKPKYLNDFSALVPIMTGCNNFCAYCVVPYIRGKEFSRPAKEIICETKNLVKKGYKEIWLLGQNVNSYKSSLKATPETSDRLNCESKTEINFPQLLKKINNIPGKFWIRFTSSHPKDFSNELIKVMAECEKVTEYLNLPVQAGDDKILKKMNRPYTITYYKNLVRKIRKKIPNITLSTDVIIGFPGETKKQFENTIKLFKEIKFDMAYIAKYSPRPGTAAAKLKDNVSSEEKKRREKVLTKILKKTALGNNRKYVGKIETVLPSEHKDGFLIGKSFHYKTVKFRGKKNLIGKFVKVKIIDALPWGLKGQII</sequence>
<dbReference type="PANTHER" id="PTHR43020">
    <property type="entry name" value="CDK5 REGULATORY SUBUNIT-ASSOCIATED PROTEIN 1"/>
    <property type="match status" value="1"/>
</dbReference>
<evidence type="ECO:0000256" key="6">
    <source>
        <dbReference type="ARBA" id="ARBA00022723"/>
    </source>
</evidence>
<dbReference type="InterPro" id="IPR013848">
    <property type="entry name" value="Methylthiotransferase_N"/>
</dbReference>
<accession>A0A2M6NSU8</accession>
<dbReference type="InterPro" id="IPR007197">
    <property type="entry name" value="rSAM"/>
</dbReference>
<keyword evidence="7" id="KW-0408">Iron</keyword>
<dbReference type="InterPro" id="IPR038135">
    <property type="entry name" value="Methylthiotransferase_N_sf"/>
</dbReference>